<dbReference type="PROSITE" id="PS51257">
    <property type="entry name" value="PROKAR_LIPOPROTEIN"/>
    <property type="match status" value="1"/>
</dbReference>
<dbReference type="InterPro" id="IPR011707">
    <property type="entry name" value="Cu-oxidase-like_N"/>
</dbReference>
<evidence type="ECO:0000259" key="5">
    <source>
        <dbReference type="Pfam" id="PF07731"/>
    </source>
</evidence>
<dbReference type="InterPro" id="IPR002355">
    <property type="entry name" value="Cu_oxidase_Cu_BS"/>
</dbReference>
<reference evidence="7 8" key="1">
    <citation type="submission" date="2018-06" db="EMBL/GenBank/DDBJ databases">
        <title>Thermoflavimicrobium daqus sp. nov., a thermophilic microbe isolated from Moutai-flavour Daqu.</title>
        <authorList>
            <person name="Wang X."/>
            <person name="Zhou H."/>
        </authorList>
    </citation>
    <scope>NUCLEOTIDE SEQUENCE [LARGE SCALE GENOMIC DNA]</scope>
    <source>
        <strain evidence="7 8">FBKL4.011</strain>
    </source>
</reference>
<dbReference type="PROSITE" id="PS00080">
    <property type="entry name" value="MULTICOPPER_OXIDASE2"/>
    <property type="match status" value="1"/>
</dbReference>
<dbReference type="EMBL" id="QJKK01000005">
    <property type="protein sequence ID" value="RAL24091.1"/>
    <property type="molecule type" value="Genomic_DNA"/>
</dbReference>
<dbReference type="Pfam" id="PF07731">
    <property type="entry name" value="Cu-oxidase_2"/>
    <property type="match status" value="1"/>
</dbReference>
<proteinExistence type="predicted"/>
<evidence type="ECO:0000256" key="1">
    <source>
        <dbReference type="ARBA" id="ARBA00022723"/>
    </source>
</evidence>
<organism evidence="7 8">
    <name type="scientific">Thermoflavimicrobium daqui</name>
    <dbReference type="NCBI Taxonomy" id="2137476"/>
    <lineage>
        <taxon>Bacteria</taxon>
        <taxon>Bacillati</taxon>
        <taxon>Bacillota</taxon>
        <taxon>Bacilli</taxon>
        <taxon>Bacillales</taxon>
        <taxon>Thermoactinomycetaceae</taxon>
        <taxon>Thermoflavimicrobium</taxon>
    </lineage>
</organism>
<feature type="domain" description="Plastocyanin-like" evidence="5">
    <location>
        <begin position="347"/>
        <end position="450"/>
    </location>
</feature>
<keyword evidence="3" id="KW-0186">Copper</keyword>
<keyword evidence="8" id="KW-1185">Reference proteome</keyword>
<name>A0A364K476_9BACL</name>
<dbReference type="RefSeq" id="WP_113659084.1">
    <property type="nucleotide sequence ID" value="NZ_KZ845667.1"/>
</dbReference>
<feature type="domain" description="Plastocyanin-like" evidence="6">
    <location>
        <begin position="78"/>
        <end position="184"/>
    </location>
</feature>
<accession>A0A364K476</accession>
<dbReference type="Gene3D" id="2.60.40.420">
    <property type="entry name" value="Cupredoxins - blue copper proteins"/>
    <property type="match status" value="3"/>
</dbReference>
<dbReference type="InterPro" id="IPR001117">
    <property type="entry name" value="Cu-oxidase_2nd"/>
</dbReference>
<reference evidence="7 8" key="2">
    <citation type="submission" date="2018-06" db="EMBL/GenBank/DDBJ databases">
        <authorList>
            <person name="Zhirakovskaya E."/>
        </authorList>
    </citation>
    <scope>NUCLEOTIDE SEQUENCE [LARGE SCALE GENOMIC DNA]</scope>
    <source>
        <strain evidence="7 8">FBKL4.011</strain>
    </source>
</reference>
<dbReference type="SUPFAM" id="SSF49503">
    <property type="entry name" value="Cupredoxins"/>
    <property type="match status" value="3"/>
</dbReference>
<dbReference type="InterPro" id="IPR008972">
    <property type="entry name" value="Cupredoxin"/>
</dbReference>
<comment type="caution">
    <text evidence="7">The sequence shown here is derived from an EMBL/GenBank/DDBJ whole genome shotgun (WGS) entry which is preliminary data.</text>
</comment>
<keyword evidence="2" id="KW-0560">Oxidoreductase</keyword>
<feature type="domain" description="Plastocyanin-like" evidence="4">
    <location>
        <begin position="208"/>
        <end position="280"/>
    </location>
</feature>
<protein>
    <submittedName>
        <fullName evidence="7">Copper oxidase</fullName>
    </submittedName>
</protein>
<evidence type="ECO:0000313" key="7">
    <source>
        <dbReference type="EMBL" id="RAL24091.1"/>
    </source>
</evidence>
<dbReference type="InterPro" id="IPR045087">
    <property type="entry name" value="Cu-oxidase_fam"/>
</dbReference>
<evidence type="ECO:0000259" key="4">
    <source>
        <dbReference type="Pfam" id="PF00394"/>
    </source>
</evidence>
<keyword evidence="1" id="KW-0479">Metal-binding</keyword>
<dbReference type="PANTHER" id="PTHR11709">
    <property type="entry name" value="MULTI-COPPER OXIDASE"/>
    <property type="match status" value="1"/>
</dbReference>
<dbReference type="Pfam" id="PF00394">
    <property type="entry name" value="Cu-oxidase"/>
    <property type="match status" value="1"/>
</dbReference>
<sequence>MKKKIWVCIYLILLTLLTACGMEMPEEMDMSGHVLGHKTSHSSGTTSCADIKEGKTNAPVKKFHLTAKAGDLKLESGETIKNAWTFNGSSPGPEIRVQEGNRIIVTLENKDIRDGVTIHWHGVIVPCSQDGVAGVTQNAVKPGETFTYEFIAKHAGSFWYHSHQQSSIQARKGLIGRFIVEPKKKELDYNKDYAITLHSLGDYELINQTKQLYLSAKSKELVRLRIVNAKNTTQKLAVVGTSYQVISIDGNNIHGSTLIRNQLIPIGAGQRYDILFQIPENRQVKIVNVETNNTITIGDGSEGEKIKDLNKQPKFDFTQYGTPIKDKISLQSKFDKVHSLTLDWSWPNKFTINGEVMHHIPPIMVKKGHLIKLRLINKGGGTHPMHLHGHMFKVLTRNGKPLKSSIYLDTLPVSENEIYEIAFIADNPGLWMKHCHNLIHAQLGMSMMVNYEGITTPYRVGTKSGNLPD</sequence>
<evidence type="ECO:0000259" key="6">
    <source>
        <dbReference type="Pfam" id="PF07732"/>
    </source>
</evidence>
<dbReference type="Pfam" id="PF07732">
    <property type="entry name" value="Cu-oxidase_3"/>
    <property type="match status" value="1"/>
</dbReference>
<gene>
    <name evidence="7" type="ORF">DL897_10375</name>
</gene>
<evidence type="ECO:0000313" key="8">
    <source>
        <dbReference type="Proteomes" id="UP000251213"/>
    </source>
</evidence>
<dbReference type="GO" id="GO:0016491">
    <property type="term" value="F:oxidoreductase activity"/>
    <property type="evidence" value="ECO:0007669"/>
    <property type="project" value="UniProtKB-KW"/>
</dbReference>
<dbReference type="GO" id="GO:0005507">
    <property type="term" value="F:copper ion binding"/>
    <property type="evidence" value="ECO:0007669"/>
    <property type="project" value="InterPro"/>
</dbReference>
<dbReference type="OrthoDB" id="9757546at2"/>
<dbReference type="PANTHER" id="PTHR11709:SF394">
    <property type="entry name" value="FI03373P-RELATED"/>
    <property type="match status" value="1"/>
</dbReference>
<dbReference type="AlphaFoldDB" id="A0A364K476"/>
<dbReference type="InterPro" id="IPR011706">
    <property type="entry name" value="Cu-oxidase_C"/>
</dbReference>
<dbReference type="Proteomes" id="UP000251213">
    <property type="component" value="Unassembled WGS sequence"/>
</dbReference>
<evidence type="ECO:0000256" key="2">
    <source>
        <dbReference type="ARBA" id="ARBA00023002"/>
    </source>
</evidence>
<evidence type="ECO:0000256" key="3">
    <source>
        <dbReference type="ARBA" id="ARBA00023008"/>
    </source>
</evidence>
<dbReference type="CDD" id="cd04202">
    <property type="entry name" value="CuRO_D2_2dMcoN_like"/>
    <property type="match status" value="1"/>
</dbReference>